<organism evidence="4 5">
    <name type="scientific">Rhodopseudomonas pentothenatexigens</name>
    <dbReference type="NCBI Taxonomy" id="999699"/>
    <lineage>
        <taxon>Bacteria</taxon>
        <taxon>Pseudomonadati</taxon>
        <taxon>Pseudomonadota</taxon>
        <taxon>Alphaproteobacteria</taxon>
        <taxon>Hyphomicrobiales</taxon>
        <taxon>Nitrobacteraceae</taxon>
        <taxon>Rhodopseudomonas</taxon>
    </lineage>
</organism>
<evidence type="ECO:0000313" key="5">
    <source>
        <dbReference type="Proteomes" id="UP000252631"/>
    </source>
</evidence>
<feature type="transmembrane region" description="Helical" evidence="2">
    <location>
        <begin position="168"/>
        <end position="186"/>
    </location>
</feature>
<feature type="region of interest" description="Disordered" evidence="1">
    <location>
        <begin position="99"/>
        <end position="121"/>
    </location>
</feature>
<proteinExistence type="predicted"/>
<reference evidence="4 5" key="1">
    <citation type="submission" date="2017-08" db="EMBL/GenBank/DDBJ databases">
        <authorList>
            <person name="de Groot N.N."/>
        </authorList>
    </citation>
    <scope>NUCLEOTIDE SEQUENCE [LARGE SCALE GENOMIC DNA]</scope>
    <source>
        <strain evidence="4 5">JA575</strain>
    </source>
</reference>
<feature type="transmembrane region" description="Helical" evidence="2">
    <location>
        <begin position="192"/>
        <end position="213"/>
    </location>
</feature>
<dbReference type="Proteomes" id="UP000256343">
    <property type="component" value="Unassembled WGS sequence"/>
</dbReference>
<evidence type="ECO:0000256" key="1">
    <source>
        <dbReference type="SAM" id="MobiDB-lite"/>
    </source>
</evidence>
<evidence type="ECO:0000256" key="2">
    <source>
        <dbReference type="SAM" id="Phobius"/>
    </source>
</evidence>
<dbReference type="Proteomes" id="UP000252631">
    <property type="component" value="Unassembled WGS sequence"/>
</dbReference>
<keyword evidence="2" id="KW-0812">Transmembrane</keyword>
<evidence type="ECO:0000313" key="4">
    <source>
        <dbReference type="EMBL" id="SSW92837.1"/>
    </source>
</evidence>
<name>A0A336JSS3_9BRAD</name>
<dbReference type="Pfam" id="PF09527">
    <property type="entry name" value="ATPase_gene1"/>
    <property type="match status" value="1"/>
</dbReference>
<keyword evidence="2" id="KW-0472">Membrane</keyword>
<evidence type="ECO:0000313" key="3">
    <source>
        <dbReference type="EMBL" id="RED27692.1"/>
    </source>
</evidence>
<keyword evidence="2" id="KW-1133">Transmembrane helix</keyword>
<evidence type="ECO:0000313" key="6">
    <source>
        <dbReference type="Proteomes" id="UP000256343"/>
    </source>
</evidence>
<dbReference type="AlphaFoldDB" id="A0A336JSS3"/>
<feature type="compositionally biased region" description="Basic and acidic residues" evidence="1">
    <location>
        <begin position="99"/>
        <end position="117"/>
    </location>
</feature>
<dbReference type="EMBL" id="UFQQ01000025">
    <property type="protein sequence ID" value="SSW92837.1"/>
    <property type="molecule type" value="Genomic_DNA"/>
</dbReference>
<sequence length="226" mass="24115">MAGGTFRPPLRTARWKRPHRIRAIPVVQAGSWRSAANALRTSYRIDSQIINKISQNNTVGGCDRILTCLQVVSMVRAAFKGFWGVISSLAAAGSGLHDMADDTHDSSRPAHEPRDGSPEEAALSARLGSLEQRLAHSRVNRKLQSDQSETGSENGHAKASAMALGFRLSSELIAGVLGGAALGWGIDRLFSTSPWGLIAFALIGFIAGVVNVMRAAGVMAKQSERL</sequence>
<keyword evidence="6" id="KW-1185">Reference proteome</keyword>
<dbReference type="EMBL" id="QRDT01000025">
    <property type="protein sequence ID" value="RED27692.1"/>
    <property type="molecule type" value="Genomic_DNA"/>
</dbReference>
<gene>
    <name evidence="3" type="ORF">BJ125_12544</name>
    <name evidence="4" type="ORF">SAMN05892882_12544</name>
</gene>
<accession>A0A336JSS3</accession>
<protein>
    <submittedName>
        <fullName evidence="4">F0F1-type ATP synthase assembly protein I</fullName>
    </submittedName>
</protein>
<reference evidence="3 6" key="2">
    <citation type="submission" date="2018-07" db="EMBL/GenBank/DDBJ databases">
        <title>Genomic Encyclopedia of Archaeal and Bacterial Type Strains, Phase II (KMG-II): from individual species to whole genera.</title>
        <authorList>
            <person name="Goeker M."/>
        </authorList>
    </citation>
    <scope>NUCLEOTIDE SEQUENCE [LARGE SCALE GENOMIC DNA]</scope>
    <source>
        <strain evidence="3 6">JA575</strain>
    </source>
</reference>
<dbReference type="InterPro" id="IPR032820">
    <property type="entry name" value="ATPase_put"/>
</dbReference>